<keyword evidence="4" id="KW-1185">Reference proteome</keyword>
<name>A0ABW1VCV2_9MICO</name>
<reference evidence="4" key="1">
    <citation type="journal article" date="2019" name="Int. J. Syst. Evol. Microbiol.">
        <title>The Global Catalogue of Microorganisms (GCM) 10K type strain sequencing project: providing services to taxonomists for standard genome sequencing and annotation.</title>
        <authorList>
            <consortium name="The Broad Institute Genomics Platform"/>
            <consortium name="The Broad Institute Genome Sequencing Center for Infectious Disease"/>
            <person name="Wu L."/>
            <person name="Ma J."/>
        </authorList>
    </citation>
    <scope>NUCLEOTIDE SEQUENCE [LARGE SCALE GENOMIC DNA]</scope>
    <source>
        <strain evidence="4">CCUG 43304</strain>
    </source>
</reference>
<comment type="caution">
    <text evidence="3">The sequence shown here is derived from an EMBL/GenBank/DDBJ whole genome shotgun (WGS) entry which is preliminary data.</text>
</comment>
<dbReference type="RefSeq" id="WP_386729374.1">
    <property type="nucleotide sequence ID" value="NZ_JBHSTP010000001.1"/>
</dbReference>
<sequence length="293" mass="30264">MTGPTNPTRRSIRDAFDTAILPTLDVVDERVPVRSTSKRRWPLPVATILLAALGAGALVAAALSPTGMQAPTGLATSSAPFNASTRPIPTVAASTTSAARTQSKTPVSELADPAWVTRIAKAANIPERALAAYAGAAIETARTRPSCGLGWNTLAAIGSVETEHGTMHGARIAPDGITAPVIIGIPLDGRGVAEVSDTDDGRLDGDTSWDRAVGPMQFIPSSWAAHARDGNGDGETDVNQIDDAALTAASYLCEAGGDLAVAQNWITAIAAYNPSADYNNRVAETANHYATVK</sequence>
<keyword evidence="1" id="KW-0812">Transmembrane</keyword>
<keyword evidence="1" id="KW-0472">Membrane</keyword>
<organism evidence="3 4">
    <name type="scientific">Luethyella okanaganae</name>
    <dbReference type="NCBI Taxonomy" id="69372"/>
    <lineage>
        <taxon>Bacteria</taxon>
        <taxon>Bacillati</taxon>
        <taxon>Actinomycetota</taxon>
        <taxon>Actinomycetes</taxon>
        <taxon>Micrococcales</taxon>
        <taxon>Microbacteriaceae</taxon>
        <taxon>Luethyella</taxon>
    </lineage>
</organism>
<dbReference type="InterPro" id="IPR023346">
    <property type="entry name" value="Lysozyme-like_dom_sf"/>
</dbReference>
<dbReference type="EMBL" id="JBHSTP010000001">
    <property type="protein sequence ID" value="MFC6355903.1"/>
    <property type="molecule type" value="Genomic_DNA"/>
</dbReference>
<dbReference type="CDD" id="cd13399">
    <property type="entry name" value="Slt35-like"/>
    <property type="match status" value="1"/>
</dbReference>
<accession>A0ABW1VCV2</accession>
<dbReference type="PANTHER" id="PTHR30163">
    <property type="entry name" value="MEMBRANE-BOUND LYTIC MUREIN TRANSGLYCOSYLASE B"/>
    <property type="match status" value="1"/>
</dbReference>
<proteinExistence type="predicted"/>
<protein>
    <submittedName>
        <fullName evidence="3">Lytic transglycosylase domain-containing protein</fullName>
    </submittedName>
</protein>
<evidence type="ECO:0000313" key="4">
    <source>
        <dbReference type="Proteomes" id="UP001596306"/>
    </source>
</evidence>
<keyword evidence="1" id="KW-1133">Transmembrane helix</keyword>
<evidence type="ECO:0000313" key="3">
    <source>
        <dbReference type="EMBL" id="MFC6355903.1"/>
    </source>
</evidence>
<dbReference type="PANTHER" id="PTHR30163:SF8">
    <property type="entry name" value="LYTIC MUREIN TRANSGLYCOSYLASE"/>
    <property type="match status" value="1"/>
</dbReference>
<evidence type="ECO:0000256" key="1">
    <source>
        <dbReference type="SAM" id="Phobius"/>
    </source>
</evidence>
<feature type="transmembrane region" description="Helical" evidence="1">
    <location>
        <begin position="43"/>
        <end position="63"/>
    </location>
</feature>
<dbReference type="InterPro" id="IPR031304">
    <property type="entry name" value="SLT_2"/>
</dbReference>
<evidence type="ECO:0000259" key="2">
    <source>
        <dbReference type="Pfam" id="PF13406"/>
    </source>
</evidence>
<gene>
    <name evidence="3" type="ORF">ACFQB0_07260</name>
</gene>
<dbReference type="SUPFAM" id="SSF53955">
    <property type="entry name" value="Lysozyme-like"/>
    <property type="match status" value="1"/>
</dbReference>
<feature type="domain" description="Transglycosylase SLT" evidence="2">
    <location>
        <begin position="206"/>
        <end position="256"/>
    </location>
</feature>
<dbReference type="InterPro" id="IPR043426">
    <property type="entry name" value="MltB-like"/>
</dbReference>
<dbReference type="Pfam" id="PF13406">
    <property type="entry name" value="SLT_2"/>
    <property type="match status" value="1"/>
</dbReference>
<dbReference type="Proteomes" id="UP001596306">
    <property type="component" value="Unassembled WGS sequence"/>
</dbReference>
<dbReference type="Gene3D" id="1.10.530.10">
    <property type="match status" value="1"/>
</dbReference>